<accession>A0A0F9A624</accession>
<evidence type="ECO:0000313" key="1">
    <source>
        <dbReference type="EMBL" id="KKK74009.1"/>
    </source>
</evidence>
<dbReference type="AlphaFoldDB" id="A0A0F9A624"/>
<dbReference type="EMBL" id="LAZR01056522">
    <property type="protein sequence ID" value="KKK74009.1"/>
    <property type="molecule type" value="Genomic_DNA"/>
</dbReference>
<organism evidence="1">
    <name type="scientific">marine sediment metagenome</name>
    <dbReference type="NCBI Taxonomy" id="412755"/>
    <lineage>
        <taxon>unclassified sequences</taxon>
        <taxon>metagenomes</taxon>
        <taxon>ecological metagenomes</taxon>
    </lineage>
</organism>
<feature type="non-terminal residue" evidence="1">
    <location>
        <position position="177"/>
    </location>
</feature>
<protein>
    <submittedName>
        <fullName evidence="1">Uncharacterized protein</fullName>
    </submittedName>
</protein>
<comment type="caution">
    <text evidence="1">The sequence shown here is derived from an EMBL/GenBank/DDBJ whole genome shotgun (WGS) entry which is preliminary data.</text>
</comment>
<name>A0A0F9A624_9ZZZZ</name>
<reference evidence="1" key="1">
    <citation type="journal article" date="2015" name="Nature">
        <title>Complex archaea that bridge the gap between prokaryotes and eukaryotes.</title>
        <authorList>
            <person name="Spang A."/>
            <person name="Saw J.H."/>
            <person name="Jorgensen S.L."/>
            <person name="Zaremba-Niedzwiedzka K."/>
            <person name="Martijn J."/>
            <person name="Lind A.E."/>
            <person name="van Eijk R."/>
            <person name="Schleper C."/>
            <person name="Guy L."/>
            <person name="Ettema T.J."/>
        </authorList>
    </citation>
    <scope>NUCLEOTIDE SEQUENCE</scope>
</reference>
<proteinExistence type="predicted"/>
<sequence length="177" mass="19779">MIGKIPKSLYWPFTPETVAIELRSNQIPAPFTHRMRILNLISQSILRHLDAKLFLPYDVSDLSHILDKQINQDSIIAHMASEALKTTLLTGDISPLVEIVAANRQLKYGIDTGWIAFAFEQPFEPLNIMLAMRSKLLFDLIDELGHSFNLYRALSGGLINDPPPPPDNGEPPPPDNG</sequence>
<gene>
    <name evidence="1" type="ORF">LCGC14_2888080</name>
</gene>